<gene>
    <name evidence="9" type="primary">LOC123087876</name>
</gene>
<reference evidence="9" key="1">
    <citation type="submission" date="2018-08" db="EMBL/GenBank/DDBJ databases">
        <authorList>
            <person name="Rossello M."/>
        </authorList>
    </citation>
    <scope>NUCLEOTIDE SEQUENCE [LARGE SCALE GENOMIC DNA]</scope>
    <source>
        <strain evidence="9">cv. Chinese Spring</strain>
    </source>
</reference>
<evidence type="ECO:0000256" key="3">
    <source>
        <dbReference type="ARBA" id="ARBA00022723"/>
    </source>
</evidence>
<keyword evidence="7" id="KW-1133">Transmembrane helix</keyword>
<dbReference type="GO" id="GO:0046872">
    <property type="term" value="F:metal ion binding"/>
    <property type="evidence" value="ECO:0007669"/>
    <property type="project" value="UniProtKB-KW"/>
</dbReference>
<dbReference type="EnsemblPlants" id="TraesCS4A02G375400.1">
    <property type="protein sequence ID" value="TraesCS4A02G375400.1"/>
    <property type="gene ID" value="TraesCS4A02G375400"/>
</dbReference>
<name>A0A3B6I1V5_WHEAT</name>
<keyword evidence="3" id="KW-0479">Metal-binding</keyword>
<dbReference type="STRING" id="4565.A0A3B6I1V5"/>
<keyword evidence="5" id="KW-0862">Zinc</keyword>
<dbReference type="PANTHER" id="PTHR22726">
    <property type="entry name" value="METALLOENDOPEPTIDASE OMA1"/>
    <property type="match status" value="1"/>
</dbReference>
<evidence type="ECO:0000256" key="1">
    <source>
        <dbReference type="ARBA" id="ARBA00001947"/>
    </source>
</evidence>
<dbReference type="Gene3D" id="3.30.2010.10">
    <property type="entry name" value="Metalloproteases ('zincins'), catalytic domain"/>
    <property type="match status" value="1"/>
</dbReference>
<dbReference type="KEGG" id="taes:123087876"/>
<dbReference type="InterPro" id="IPR051156">
    <property type="entry name" value="Mito/Outer_Membr_Metalloprot"/>
</dbReference>
<evidence type="ECO:0000256" key="5">
    <source>
        <dbReference type="ARBA" id="ARBA00022833"/>
    </source>
</evidence>
<evidence type="ECO:0000259" key="8">
    <source>
        <dbReference type="Pfam" id="PF01435"/>
    </source>
</evidence>
<feature type="domain" description="Peptidase M48" evidence="8">
    <location>
        <begin position="291"/>
        <end position="361"/>
    </location>
</feature>
<dbReference type="Pfam" id="PF01435">
    <property type="entry name" value="Peptidase_M48"/>
    <property type="match status" value="1"/>
</dbReference>
<proteinExistence type="predicted"/>
<keyword evidence="10" id="KW-1185">Reference proteome</keyword>
<evidence type="ECO:0000313" key="9">
    <source>
        <dbReference type="EnsemblPlants" id="TraesCS4A02G375400.1"/>
    </source>
</evidence>
<keyword evidence="7" id="KW-0812">Transmembrane</keyword>
<dbReference type="Gramene" id="TraesCS4A02G375400.1">
    <property type="protein sequence ID" value="TraesCS4A02G375400.1"/>
    <property type="gene ID" value="TraesCS4A02G375400"/>
</dbReference>
<dbReference type="Proteomes" id="UP000019116">
    <property type="component" value="Chromosome 4A"/>
</dbReference>
<dbReference type="OMA" id="HESSCKH"/>
<keyword evidence="2" id="KW-0645">Protease</keyword>
<evidence type="ECO:0000256" key="6">
    <source>
        <dbReference type="ARBA" id="ARBA00023049"/>
    </source>
</evidence>
<evidence type="ECO:0000256" key="2">
    <source>
        <dbReference type="ARBA" id="ARBA00022670"/>
    </source>
</evidence>
<feature type="transmembrane region" description="Helical" evidence="7">
    <location>
        <begin position="148"/>
        <end position="169"/>
    </location>
</feature>
<protein>
    <recommendedName>
        <fullName evidence="8">Peptidase M48 domain-containing protein</fullName>
    </recommendedName>
</protein>
<dbReference type="PANTHER" id="PTHR22726:SF1">
    <property type="entry name" value="METALLOENDOPEPTIDASE OMA1, MITOCHONDRIAL"/>
    <property type="match status" value="1"/>
</dbReference>
<dbReference type="AlphaFoldDB" id="A0A3B6I1V5"/>
<dbReference type="GeneID" id="123087876"/>
<evidence type="ECO:0000313" key="10">
    <source>
        <dbReference type="Proteomes" id="UP000019116"/>
    </source>
</evidence>
<dbReference type="OrthoDB" id="1418575at2759"/>
<dbReference type="GO" id="GO:0004222">
    <property type="term" value="F:metalloendopeptidase activity"/>
    <property type="evidence" value="ECO:0000318"/>
    <property type="project" value="GO_Central"/>
</dbReference>
<dbReference type="InterPro" id="IPR001915">
    <property type="entry name" value="Peptidase_M48"/>
</dbReference>
<keyword evidence="6" id="KW-0482">Metalloprotease</keyword>
<dbReference type="GO" id="GO:0016020">
    <property type="term" value="C:membrane"/>
    <property type="evidence" value="ECO:0000318"/>
    <property type="project" value="GO_Central"/>
</dbReference>
<keyword evidence="4" id="KW-0378">Hydrolase</keyword>
<dbReference type="Gramene" id="TraesROB_scaffold_004133_01G000100.1">
    <property type="protein sequence ID" value="TraesROB_scaffold_004133_01G000100.1"/>
    <property type="gene ID" value="TraesROB_scaffold_004133_01G000100"/>
</dbReference>
<dbReference type="Gramene" id="TraesCS4A03G0928600.1">
    <property type="protein sequence ID" value="TraesCS4A03G0928600.1.CDS"/>
    <property type="gene ID" value="TraesCS4A03G0928600"/>
</dbReference>
<keyword evidence="7" id="KW-0472">Membrane</keyword>
<sequence length="452" mass="50934">MPILRHLLQRSAAFLGTTNGEISSQHSARTALRTRAARWRHCTAPWQPVAPAAPSAEGYKACHYSAEVLGSIQGRMFHNIIKQSGRPPALAQAALLHRRHHTTPWRGEFSASTQGRPRNSIKINVQPPGIRLPRRYFSTQAPSRSVSYFWFLCKVTAAAAFINIMWSFVYHTYLVQIPYTSRTPIFQLETVAYTNRIHFVIRSPQDDREYAESCFAFVRKNHSSKFLSPLHPDSVRVNLITAQLLRAVQRGLDIKNRDVALVHESSCKHVSLDARHAIESKKQGKLCKSQSQTAHLDGLAWEVIVVKNDRHVGAMSWPHGKIIVFTGLLNHLQTDAEIATILAHEIAHMVARHSSESIVYKKWFPFPLKVHFIRRMEIEADRMGMLIMAAAGFDPHIAPVVAEKLVGNDIYHPSGKKRARLLSRAKVMDEALELYREVMSAKAPETHPATGA</sequence>
<dbReference type="CDD" id="cd07331">
    <property type="entry name" value="M48C_Oma1_like"/>
    <property type="match status" value="1"/>
</dbReference>
<accession>A0A3B6I1V5</accession>
<evidence type="ECO:0000256" key="4">
    <source>
        <dbReference type="ARBA" id="ARBA00022801"/>
    </source>
</evidence>
<dbReference type="RefSeq" id="XP_044365934.1">
    <property type="nucleotide sequence ID" value="XM_044509999.1"/>
</dbReference>
<evidence type="ECO:0000256" key="7">
    <source>
        <dbReference type="SAM" id="Phobius"/>
    </source>
</evidence>
<reference evidence="9" key="2">
    <citation type="submission" date="2018-10" db="UniProtKB">
        <authorList>
            <consortium name="EnsemblPlants"/>
        </authorList>
    </citation>
    <scope>IDENTIFICATION</scope>
</reference>
<dbReference type="GO" id="GO:0051603">
    <property type="term" value="P:proteolysis involved in protein catabolic process"/>
    <property type="evidence" value="ECO:0000318"/>
    <property type="project" value="GO_Central"/>
</dbReference>
<comment type="cofactor">
    <cofactor evidence="1">
        <name>Zn(2+)</name>
        <dbReference type="ChEBI" id="CHEBI:29105"/>
    </cofactor>
</comment>
<organism evidence="9">
    <name type="scientific">Triticum aestivum</name>
    <name type="common">Wheat</name>
    <dbReference type="NCBI Taxonomy" id="4565"/>
    <lineage>
        <taxon>Eukaryota</taxon>
        <taxon>Viridiplantae</taxon>
        <taxon>Streptophyta</taxon>
        <taxon>Embryophyta</taxon>
        <taxon>Tracheophyta</taxon>
        <taxon>Spermatophyta</taxon>
        <taxon>Magnoliopsida</taxon>
        <taxon>Liliopsida</taxon>
        <taxon>Poales</taxon>
        <taxon>Poaceae</taxon>
        <taxon>BOP clade</taxon>
        <taxon>Pooideae</taxon>
        <taxon>Triticodae</taxon>
        <taxon>Triticeae</taxon>
        <taxon>Triticinae</taxon>
        <taxon>Triticum</taxon>
    </lineage>
</organism>